<protein>
    <submittedName>
        <fullName evidence="7">ADK_lid domain-containing protein</fullName>
    </submittedName>
</protein>
<dbReference type="Gene3D" id="3.40.50.300">
    <property type="entry name" value="P-loop containing nucleotide triphosphate hydrolases"/>
    <property type="match status" value="1"/>
</dbReference>
<keyword evidence="2" id="KW-0547">Nucleotide-binding</keyword>
<keyword evidence="3 4" id="KW-0418">Kinase</keyword>
<keyword evidence="1 4" id="KW-0808">Transferase</keyword>
<sequence length="169" mass="19602">MNRGELVPDSLVLELIIEEQSKAAANSHLLLDGFRGTLPQAENLCSRVQIDRVMNLTCRFNVIVERRWIHPGSGRTYHTEFNKPVREGFDDVTGEPLIQREDDKESVVLERLSHYKDLTEPVLEYFRQRGLLSAIYWQLLKRDLAKSSRVFSSRDRASAVHQVFMNFDL</sequence>
<evidence type="ECO:0000313" key="6">
    <source>
        <dbReference type="Proteomes" id="UP000095280"/>
    </source>
</evidence>
<evidence type="ECO:0000256" key="3">
    <source>
        <dbReference type="ARBA" id="ARBA00022777"/>
    </source>
</evidence>
<evidence type="ECO:0000313" key="7">
    <source>
        <dbReference type="WBParaSite" id="maker-uti_cns_0038483-snap-gene-0.1-mRNA-1"/>
    </source>
</evidence>
<dbReference type="CDD" id="cd01428">
    <property type="entry name" value="ADK"/>
    <property type="match status" value="1"/>
</dbReference>
<dbReference type="GO" id="GO:0004017">
    <property type="term" value="F:AMP kinase activity"/>
    <property type="evidence" value="ECO:0007669"/>
    <property type="project" value="InterPro"/>
</dbReference>
<dbReference type="Pfam" id="PF00406">
    <property type="entry name" value="ADK"/>
    <property type="match status" value="1"/>
</dbReference>
<dbReference type="PANTHER" id="PTHR23359">
    <property type="entry name" value="NUCLEOTIDE KINASE"/>
    <property type="match status" value="1"/>
</dbReference>
<dbReference type="WBParaSite" id="maker-uti_cns_0038483-snap-gene-0.1-mRNA-1">
    <property type="protein sequence ID" value="maker-uti_cns_0038483-snap-gene-0.1-mRNA-1"/>
    <property type="gene ID" value="maker-uti_cns_0038483-snap-gene-0.1"/>
</dbReference>
<evidence type="ECO:0000256" key="4">
    <source>
        <dbReference type="RuleBase" id="RU003330"/>
    </source>
</evidence>
<proteinExistence type="inferred from homology"/>
<dbReference type="AlphaFoldDB" id="A0A1I8IZ41"/>
<dbReference type="InterPro" id="IPR027417">
    <property type="entry name" value="P-loop_NTPase"/>
</dbReference>
<dbReference type="PRINTS" id="PR00094">
    <property type="entry name" value="ADENYLTKNASE"/>
</dbReference>
<dbReference type="InterPro" id="IPR000850">
    <property type="entry name" value="Adenylat/UMP-CMP_kin"/>
</dbReference>
<dbReference type="Proteomes" id="UP000095280">
    <property type="component" value="Unplaced"/>
</dbReference>
<organism evidence="6 7">
    <name type="scientific">Macrostomum lignano</name>
    <dbReference type="NCBI Taxonomy" id="282301"/>
    <lineage>
        <taxon>Eukaryota</taxon>
        <taxon>Metazoa</taxon>
        <taxon>Spiralia</taxon>
        <taxon>Lophotrochozoa</taxon>
        <taxon>Platyhelminthes</taxon>
        <taxon>Rhabditophora</taxon>
        <taxon>Macrostomorpha</taxon>
        <taxon>Macrostomida</taxon>
        <taxon>Macrostomidae</taxon>
        <taxon>Macrostomum</taxon>
    </lineage>
</organism>
<comment type="similarity">
    <text evidence="4">Belongs to the adenylate kinase family.</text>
</comment>
<evidence type="ECO:0000256" key="1">
    <source>
        <dbReference type="ARBA" id="ARBA00022679"/>
    </source>
</evidence>
<accession>A0A1I8IZ41</accession>
<dbReference type="InterPro" id="IPR007862">
    <property type="entry name" value="Adenylate_kinase_lid-dom"/>
</dbReference>
<feature type="domain" description="Adenylate kinase active site lid" evidence="5">
    <location>
        <begin position="67"/>
        <end position="102"/>
    </location>
</feature>
<keyword evidence="6" id="KW-1185">Reference proteome</keyword>
<reference evidence="7" key="1">
    <citation type="submission" date="2016-11" db="UniProtKB">
        <authorList>
            <consortium name="WormBaseParasite"/>
        </authorList>
    </citation>
    <scope>IDENTIFICATION</scope>
</reference>
<evidence type="ECO:0000256" key="2">
    <source>
        <dbReference type="ARBA" id="ARBA00022741"/>
    </source>
</evidence>
<dbReference type="GO" id="GO:0005524">
    <property type="term" value="F:ATP binding"/>
    <property type="evidence" value="ECO:0007669"/>
    <property type="project" value="InterPro"/>
</dbReference>
<dbReference type="Pfam" id="PF05191">
    <property type="entry name" value="ADK_lid"/>
    <property type="match status" value="1"/>
</dbReference>
<name>A0A1I8IZ41_9PLAT</name>
<dbReference type="SUPFAM" id="SSF52540">
    <property type="entry name" value="P-loop containing nucleoside triphosphate hydrolases"/>
    <property type="match status" value="1"/>
</dbReference>
<evidence type="ECO:0000259" key="5">
    <source>
        <dbReference type="Pfam" id="PF05191"/>
    </source>
</evidence>